<dbReference type="Proteomes" id="UP000233425">
    <property type="component" value="Unassembled WGS sequence"/>
</dbReference>
<dbReference type="PANTHER" id="PTHR48105">
    <property type="entry name" value="THIOREDOXIN REDUCTASE 1-RELATED-RELATED"/>
    <property type="match status" value="1"/>
</dbReference>
<sequence length="297" mass="31948">MYDLVIVGGGAAGLTAALYASRSGLDCIVLDPASPEGSSIALTDAVENYTGFSDIAGFDLIQHFYSHAKSFGANFVRQSLVGIRKNYDGFILECSDSEVKTKSVILCMGATHKKLGIDGENKFEGRGVSYCAVCDGYFFKDKTVAVIGGGNTAVTEATYLSHICKRVFLIHRGDALKADRVLVQKLEKSGNVKILYNTNVVKIDGDEKVKSVTLDNEKILKTDGVFVAVGLEPRTECVKGFVKTDDNGYVIADETCQTSVSGIFVAGDIRTKNLRQIITACCDGANSVYGINKFLKL</sequence>
<feature type="domain" description="FAD/NAD(P)-binding" evidence="6">
    <location>
        <begin position="2"/>
        <end position="281"/>
    </location>
</feature>
<dbReference type="PROSITE" id="PS00573">
    <property type="entry name" value="PYRIDINE_REDOX_2"/>
    <property type="match status" value="1"/>
</dbReference>
<evidence type="ECO:0000256" key="1">
    <source>
        <dbReference type="ARBA" id="ARBA00022630"/>
    </source>
</evidence>
<dbReference type="InterPro" id="IPR050097">
    <property type="entry name" value="Ferredoxin-NADP_redctase_2"/>
</dbReference>
<keyword evidence="2" id="KW-0274">FAD</keyword>
<dbReference type="SUPFAM" id="SSF51905">
    <property type="entry name" value="FAD/NAD(P)-binding domain"/>
    <property type="match status" value="1"/>
</dbReference>
<reference evidence="7" key="1">
    <citation type="journal article" date="2018" name="Environ. Microbiol.">
        <title>Sporulation capability and amylosome conservation among diverse human colonic and rumen isolates of the keystone starch-degrader Ruminococcus bromii.</title>
        <authorList>
            <person name="Mukhopadhya I."/>
            <person name="Morais S."/>
            <person name="Laverde-Gomez J."/>
            <person name="Sheridan P.O."/>
            <person name="Walker A.W."/>
            <person name="Kelly W."/>
            <person name="Klieve A.V."/>
            <person name="Ouwerkerk D."/>
            <person name="Duncan S.H."/>
            <person name="Louis P."/>
            <person name="Koropatkin N."/>
            <person name="Cockburn D."/>
            <person name="Kibler R."/>
            <person name="Cooper P.J."/>
            <person name="Sandoval C."/>
            <person name="Crost E."/>
            <person name="Juge N."/>
            <person name="Bayer E.A."/>
            <person name="Flint H.J."/>
        </authorList>
    </citation>
    <scope>NUCLEOTIDE SEQUENCE [LARGE SCALE GENOMIC DNA]</scope>
    <source>
        <strain evidence="7">ATCC 27255</strain>
    </source>
</reference>
<evidence type="ECO:0000256" key="2">
    <source>
        <dbReference type="ARBA" id="ARBA00022827"/>
    </source>
</evidence>
<dbReference type="Gene3D" id="3.50.50.60">
    <property type="entry name" value="FAD/NAD(P)-binding domain"/>
    <property type="match status" value="2"/>
</dbReference>
<dbReference type="PRINTS" id="PR00469">
    <property type="entry name" value="PNDRDTASEII"/>
</dbReference>
<dbReference type="InterPro" id="IPR008255">
    <property type="entry name" value="Pyr_nucl-diS_OxRdtase_2_AS"/>
</dbReference>
<dbReference type="AlphaFoldDB" id="A0A2N0UJ88"/>
<dbReference type="PRINTS" id="PR00368">
    <property type="entry name" value="FADPNR"/>
</dbReference>
<evidence type="ECO:0000256" key="4">
    <source>
        <dbReference type="ARBA" id="ARBA00023157"/>
    </source>
</evidence>
<evidence type="ECO:0000256" key="5">
    <source>
        <dbReference type="ARBA" id="ARBA00023284"/>
    </source>
</evidence>
<dbReference type="InterPro" id="IPR036188">
    <property type="entry name" value="FAD/NAD-bd_sf"/>
</dbReference>
<dbReference type="EC" id="1.8.1.9" evidence="7"/>
<keyword evidence="3 7" id="KW-0560">Oxidoreductase</keyword>
<evidence type="ECO:0000256" key="3">
    <source>
        <dbReference type="ARBA" id="ARBA00023002"/>
    </source>
</evidence>
<organism evidence="7 8">
    <name type="scientific">Ruminococcus bromii</name>
    <dbReference type="NCBI Taxonomy" id="40518"/>
    <lineage>
        <taxon>Bacteria</taxon>
        <taxon>Bacillati</taxon>
        <taxon>Bacillota</taxon>
        <taxon>Clostridia</taxon>
        <taxon>Eubacteriales</taxon>
        <taxon>Oscillospiraceae</taxon>
        <taxon>Ruminococcus</taxon>
    </lineage>
</organism>
<evidence type="ECO:0000313" key="8">
    <source>
        <dbReference type="Proteomes" id="UP000233425"/>
    </source>
</evidence>
<dbReference type="RefSeq" id="WP_169923329.1">
    <property type="nucleotide sequence ID" value="NZ_CABMMZ010000073.1"/>
</dbReference>
<dbReference type="Pfam" id="PF07992">
    <property type="entry name" value="Pyr_redox_2"/>
    <property type="match status" value="1"/>
</dbReference>
<keyword evidence="8" id="KW-1185">Reference proteome</keyword>
<dbReference type="EMBL" id="NNSR01000073">
    <property type="protein sequence ID" value="PKD27057.1"/>
    <property type="molecule type" value="Genomic_DNA"/>
</dbReference>
<dbReference type="GO" id="GO:0004791">
    <property type="term" value="F:thioredoxin-disulfide reductase (NADPH) activity"/>
    <property type="evidence" value="ECO:0007669"/>
    <property type="project" value="UniProtKB-EC"/>
</dbReference>
<dbReference type="InterPro" id="IPR023753">
    <property type="entry name" value="FAD/NAD-binding_dom"/>
</dbReference>
<name>A0A2N0UJ88_9FIRM</name>
<proteinExistence type="predicted"/>
<evidence type="ECO:0000313" key="7">
    <source>
        <dbReference type="EMBL" id="PKD27057.1"/>
    </source>
</evidence>
<evidence type="ECO:0000259" key="6">
    <source>
        <dbReference type="Pfam" id="PF07992"/>
    </source>
</evidence>
<keyword evidence="4" id="KW-1015">Disulfide bond</keyword>
<keyword evidence="5" id="KW-0676">Redox-active center</keyword>
<keyword evidence="1" id="KW-0285">Flavoprotein</keyword>
<protein>
    <submittedName>
        <fullName evidence="7">Thioredoxin reductase</fullName>
        <ecNumber evidence="7">1.8.1.9</ecNumber>
    </submittedName>
</protein>
<gene>
    <name evidence="7" type="primary">trxB_2</name>
    <name evidence="7" type="ORF">RBATCC27255_01925</name>
</gene>
<comment type="caution">
    <text evidence="7">The sequence shown here is derived from an EMBL/GenBank/DDBJ whole genome shotgun (WGS) entry which is preliminary data.</text>
</comment>
<accession>A0A2N0UJ88</accession>